<dbReference type="Gene3D" id="1.20.120.1780">
    <property type="entry name" value="UbiA prenyltransferase"/>
    <property type="match status" value="1"/>
</dbReference>
<evidence type="ECO:0000256" key="1">
    <source>
        <dbReference type="ARBA" id="ARBA00004141"/>
    </source>
</evidence>
<keyword evidence="3 5" id="KW-1133">Transmembrane helix</keyword>
<feature type="transmembrane region" description="Helical" evidence="5">
    <location>
        <begin position="203"/>
        <end position="220"/>
    </location>
</feature>
<feature type="transmembrane region" description="Helical" evidence="5">
    <location>
        <begin position="140"/>
        <end position="159"/>
    </location>
</feature>
<reference evidence="7" key="1">
    <citation type="journal article" date="2019" name="Int. J. Syst. Evol. Microbiol.">
        <title>The Global Catalogue of Microorganisms (GCM) 10K type strain sequencing project: providing services to taxonomists for standard genome sequencing and annotation.</title>
        <authorList>
            <consortium name="The Broad Institute Genomics Platform"/>
            <consortium name="The Broad Institute Genome Sequencing Center for Infectious Disease"/>
            <person name="Wu L."/>
            <person name="Ma J."/>
        </authorList>
    </citation>
    <scope>NUCLEOTIDE SEQUENCE [LARGE SCALE GENOMIC DNA]</scope>
    <source>
        <strain evidence="7">KCTC 42087</strain>
    </source>
</reference>
<feature type="transmembrane region" description="Helical" evidence="5">
    <location>
        <begin position="329"/>
        <end position="348"/>
    </location>
</feature>
<dbReference type="Pfam" id="PF01040">
    <property type="entry name" value="UbiA"/>
    <property type="match status" value="1"/>
</dbReference>
<keyword evidence="7" id="KW-1185">Reference proteome</keyword>
<name>A0ABW0ZM45_9ACTN</name>
<dbReference type="InterPro" id="IPR000537">
    <property type="entry name" value="UbiA_prenyltransferase"/>
</dbReference>
<accession>A0ABW0ZM45</accession>
<evidence type="ECO:0000313" key="6">
    <source>
        <dbReference type="EMBL" id="MFC5744334.1"/>
    </source>
</evidence>
<sequence>MTTSTPSAPPAPLTARGFVALPPAEQVAAIRAQGGTASPGTVLRLLVALGRPRTCVPGLVAYALGLGYAPAPVPPGHAVLGAVLALLVGFSANLHNTYTDVEEDSRNLPGRMWMLYRLGLRRLAWTLAGLNAFMAGAAVVYGPGFVVFMVIGLIGLHQYSFRPLRLKARPLLGLYVFAQAVAGPFLIGWFIGQGGMRALPGPVWGMFGFLCAWFVAKGLVKNVPDFDGDRAAGLRTSATLFPSRAAAARCAALVTVAAYLCLPVLPVAGASPAAVLWALPWTLVAAYQGFRLVRSGDAAAANAVLRRDMVLSSGFLATVLLLQEPGWSSVAVIASGALIIAASDLLAVDSRRDTDTGTGPTPTREEPTA</sequence>
<dbReference type="Proteomes" id="UP001596074">
    <property type="component" value="Unassembled WGS sequence"/>
</dbReference>
<dbReference type="PANTHER" id="PTHR42723:SF1">
    <property type="entry name" value="CHLOROPHYLL SYNTHASE, CHLOROPLASTIC"/>
    <property type="match status" value="1"/>
</dbReference>
<gene>
    <name evidence="6" type="ORF">ACFPZN_01765</name>
</gene>
<evidence type="ECO:0000313" key="7">
    <source>
        <dbReference type="Proteomes" id="UP001596074"/>
    </source>
</evidence>
<keyword evidence="4 5" id="KW-0472">Membrane</keyword>
<protein>
    <submittedName>
        <fullName evidence="6">UbiA family prenyltransferase</fullName>
    </submittedName>
</protein>
<feature type="transmembrane region" description="Helical" evidence="5">
    <location>
        <begin position="171"/>
        <end position="191"/>
    </location>
</feature>
<dbReference type="InterPro" id="IPR050475">
    <property type="entry name" value="Prenyltransferase_related"/>
</dbReference>
<dbReference type="Gene3D" id="1.10.357.140">
    <property type="entry name" value="UbiA prenyltransferase"/>
    <property type="match status" value="1"/>
</dbReference>
<dbReference type="PANTHER" id="PTHR42723">
    <property type="entry name" value="CHLOROPHYLL SYNTHASE"/>
    <property type="match status" value="1"/>
</dbReference>
<comment type="subcellular location">
    <subcellularLocation>
        <location evidence="1">Membrane</location>
        <topology evidence="1">Multi-pass membrane protein</topology>
    </subcellularLocation>
</comment>
<evidence type="ECO:0000256" key="2">
    <source>
        <dbReference type="ARBA" id="ARBA00022692"/>
    </source>
</evidence>
<evidence type="ECO:0000256" key="3">
    <source>
        <dbReference type="ARBA" id="ARBA00022989"/>
    </source>
</evidence>
<feature type="transmembrane region" description="Helical" evidence="5">
    <location>
        <begin position="246"/>
        <end position="268"/>
    </location>
</feature>
<comment type="caution">
    <text evidence="6">The sequence shown here is derived from an EMBL/GenBank/DDBJ whole genome shotgun (WGS) entry which is preliminary data.</text>
</comment>
<dbReference type="InterPro" id="IPR044878">
    <property type="entry name" value="UbiA_sf"/>
</dbReference>
<dbReference type="RefSeq" id="WP_378279407.1">
    <property type="nucleotide sequence ID" value="NZ_JBHSON010000002.1"/>
</dbReference>
<evidence type="ECO:0000256" key="4">
    <source>
        <dbReference type="ARBA" id="ARBA00023136"/>
    </source>
</evidence>
<keyword evidence="2 5" id="KW-0812">Transmembrane</keyword>
<dbReference type="EMBL" id="JBHSON010000002">
    <property type="protein sequence ID" value="MFC5744334.1"/>
    <property type="molecule type" value="Genomic_DNA"/>
</dbReference>
<organism evidence="6 7">
    <name type="scientific">Actinomadura rugatobispora</name>
    <dbReference type="NCBI Taxonomy" id="1994"/>
    <lineage>
        <taxon>Bacteria</taxon>
        <taxon>Bacillati</taxon>
        <taxon>Actinomycetota</taxon>
        <taxon>Actinomycetes</taxon>
        <taxon>Streptosporangiales</taxon>
        <taxon>Thermomonosporaceae</taxon>
        <taxon>Actinomadura</taxon>
    </lineage>
</organism>
<proteinExistence type="predicted"/>
<evidence type="ECO:0000256" key="5">
    <source>
        <dbReference type="SAM" id="Phobius"/>
    </source>
</evidence>